<name>A0ABS0EK02_9FLAO</name>
<feature type="transmembrane region" description="Helical" evidence="6">
    <location>
        <begin position="25"/>
        <end position="50"/>
    </location>
</feature>
<evidence type="ECO:0000256" key="5">
    <source>
        <dbReference type="ARBA" id="ARBA00023136"/>
    </source>
</evidence>
<dbReference type="Proteomes" id="UP000611215">
    <property type="component" value="Unassembled WGS sequence"/>
</dbReference>
<feature type="transmembrane region" description="Helical" evidence="6">
    <location>
        <begin position="101"/>
        <end position="119"/>
    </location>
</feature>
<evidence type="ECO:0000256" key="4">
    <source>
        <dbReference type="ARBA" id="ARBA00022989"/>
    </source>
</evidence>
<keyword evidence="5 6" id="KW-0472">Membrane</keyword>
<feature type="transmembrane region" description="Helical" evidence="6">
    <location>
        <begin position="157"/>
        <end position="182"/>
    </location>
</feature>
<comment type="subcellular location">
    <subcellularLocation>
        <location evidence="1">Cell membrane</location>
        <topology evidence="1">Multi-pass membrane protein</topology>
    </subcellularLocation>
</comment>
<keyword evidence="8" id="KW-1185">Reference proteome</keyword>
<evidence type="ECO:0000256" key="2">
    <source>
        <dbReference type="ARBA" id="ARBA00022475"/>
    </source>
</evidence>
<feature type="transmembrane region" description="Helical" evidence="6">
    <location>
        <begin position="310"/>
        <end position="330"/>
    </location>
</feature>
<feature type="transmembrane region" description="Helical" evidence="6">
    <location>
        <begin position="125"/>
        <end position="145"/>
    </location>
</feature>
<feature type="transmembrane region" description="Helical" evidence="6">
    <location>
        <begin position="56"/>
        <end position="80"/>
    </location>
</feature>
<dbReference type="InterPro" id="IPR002797">
    <property type="entry name" value="Polysacc_synth"/>
</dbReference>
<keyword evidence="3 6" id="KW-0812">Transmembrane</keyword>
<gene>
    <name evidence="7" type="ORF">ITJ86_03805</name>
</gene>
<organism evidence="7 8">
    <name type="scientific">Winogradskyella marina</name>
    <dbReference type="NCBI Taxonomy" id="2785530"/>
    <lineage>
        <taxon>Bacteria</taxon>
        <taxon>Pseudomonadati</taxon>
        <taxon>Bacteroidota</taxon>
        <taxon>Flavobacteriia</taxon>
        <taxon>Flavobacteriales</taxon>
        <taxon>Flavobacteriaceae</taxon>
        <taxon>Winogradskyella</taxon>
    </lineage>
</organism>
<dbReference type="PANTHER" id="PTHR30250:SF11">
    <property type="entry name" value="O-ANTIGEN TRANSPORTER-RELATED"/>
    <property type="match status" value="1"/>
</dbReference>
<feature type="transmembrane region" description="Helical" evidence="6">
    <location>
        <begin position="376"/>
        <end position="395"/>
    </location>
</feature>
<keyword evidence="4 6" id="KW-1133">Transmembrane helix</keyword>
<dbReference type="EMBL" id="JADOET010000002">
    <property type="protein sequence ID" value="MBF8149006.1"/>
    <property type="molecule type" value="Genomic_DNA"/>
</dbReference>
<dbReference type="PANTHER" id="PTHR30250">
    <property type="entry name" value="PST FAMILY PREDICTED COLANIC ACID TRANSPORTER"/>
    <property type="match status" value="1"/>
</dbReference>
<feature type="transmembrane region" description="Helical" evidence="6">
    <location>
        <begin position="342"/>
        <end position="364"/>
    </location>
</feature>
<evidence type="ECO:0000313" key="8">
    <source>
        <dbReference type="Proteomes" id="UP000611215"/>
    </source>
</evidence>
<dbReference type="RefSeq" id="WP_195870284.1">
    <property type="nucleotide sequence ID" value="NZ_JADOET010000002.1"/>
</dbReference>
<evidence type="ECO:0000256" key="3">
    <source>
        <dbReference type="ARBA" id="ARBA00022692"/>
    </source>
</evidence>
<feature type="transmembrane region" description="Helical" evidence="6">
    <location>
        <begin position="188"/>
        <end position="208"/>
    </location>
</feature>
<comment type="caution">
    <text evidence="7">The sequence shown here is derived from an EMBL/GenBank/DDBJ whole genome shotgun (WGS) entry which is preliminary data.</text>
</comment>
<protein>
    <submittedName>
        <fullName evidence="7">Oligosaccharide flippase family protein</fullName>
    </submittedName>
</protein>
<proteinExistence type="predicted"/>
<accession>A0ABS0EK02</accession>
<evidence type="ECO:0000256" key="1">
    <source>
        <dbReference type="ARBA" id="ARBA00004651"/>
    </source>
</evidence>
<dbReference type="Pfam" id="PF01943">
    <property type="entry name" value="Polysacc_synt"/>
    <property type="match status" value="1"/>
</dbReference>
<feature type="transmembrane region" description="Helical" evidence="6">
    <location>
        <begin position="401"/>
        <end position="419"/>
    </location>
</feature>
<evidence type="ECO:0000313" key="7">
    <source>
        <dbReference type="EMBL" id="MBF8149006.1"/>
    </source>
</evidence>
<reference evidence="7 8" key="1">
    <citation type="submission" date="2020-11" db="EMBL/GenBank/DDBJ databases">
        <title>Winogradskyella marina sp. nov., isolated from marine sediment.</title>
        <authorList>
            <person name="Bo J."/>
            <person name="Wang S."/>
            <person name="Song X."/>
            <person name="Du Z."/>
        </authorList>
    </citation>
    <scope>NUCLEOTIDE SEQUENCE [LARGE SCALE GENOMIC DNA]</scope>
    <source>
        <strain evidence="7 8">F6397</strain>
    </source>
</reference>
<evidence type="ECO:0000256" key="6">
    <source>
        <dbReference type="SAM" id="Phobius"/>
    </source>
</evidence>
<sequence>MPLLKSNRFLSIYSLLKDKNQQKSFLYILIRGISVISNYVFSILVIHLFSKEDYGNYVYGLSIFMLLSVFLKLGVDIHFVKIFSEFKSKIIPKWIGLVEWKVIYLSIAVCAGIIAFLYFTNQISGNNFSIILFILSVPFYVKVLLNSGKLRGISKIIEFAFLNIAGRILISLLVFVILYYLFSYRDSNSIYLAHFASIVVILVISMFWTSKSFIISKDIEDLKIPDNFFTYNNGLLLKSYITVFFLWGDRFLLSIISNPSEVAQYDICLKIAMLIMIVSEALKSTYAAVFAKHALEPEKLKIDIRKSTRVGFIISSMIFIVILFFGKFLLGLFGSEFKDSYFILLTISLGYTMSTFFGQADNVLEMCGLIKHYVKYYFIIIFLALGLGVVLSFSYGALGMAIGFAIGNFLFQAVASYIVRLKMSIKTSFL</sequence>
<keyword evidence="2" id="KW-1003">Cell membrane</keyword>
<dbReference type="InterPro" id="IPR050833">
    <property type="entry name" value="Poly_Biosynth_Transport"/>
</dbReference>
<feature type="transmembrane region" description="Helical" evidence="6">
    <location>
        <begin position="228"/>
        <end position="247"/>
    </location>
</feature>